<dbReference type="AlphaFoldDB" id="A0A369XPQ3"/>
<gene>
    <name evidence="1" type="ORF">DVS81_02400</name>
</gene>
<protein>
    <recommendedName>
        <fullName evidence="3">DUF2281 domain-containing protein</fullName>
    </recommendedName>
</protein>
<comment type="caution">
    <text evidence="1">The sequence shown here is derived from an EMBL/GenBank/DDBJ whole genome shotgun (WGS) entry which is preliminary data.</text>
</comment>
<organism evidence="1 2">
    <name type="scientific">Candidatus Accumulibacter meliphilus</name>
    <dbReference type="NCBI Taxonomy" id="2211374"/>
    <lineage>
        <taxon>Bacteria</taxon>
        <taxon>Pseudomonadati</taxon>
        <taxon>Pseudomonadota</taxon>
        <taxon>Betaproteobacteria</taxon>
        <taxon>Candidatus Accumulibacter</taxon>
    </lineage>
</organism>
<accession>A0A369XPQ3</accession>
<dbReference type="EMBL" id="QPGA01000002">
    <property type="protein sequence ID" value="RDE52103.1"/>
    <property type="molecule type" value="Genomic_DNA"/>
</dbReference>
<evidence type="ECO:0008006" key="3">
    <source>
        <dbReference type="Google" id="ProtNLM"/>
    </source>
</evidence>
<name>A0A369XPQ3_9PROT</name>
<reference evidence="1 2" key="1">
    <citation type="submission" date="2018-05" db="EMBL/GenBank/DDBJ databases">
        <title>Integrated omic analyses show evidence that a Ca. Accumulibacter phosphatis strain performs denitrification under micro-aerobic conditions.</title>
        <authorList>
            <person name="Camejo P.Y."/>
            <person name="Katherine M.D."/>
            <person name="Daniel N.R."/>
        </authorList>
    </citation>
    <scope>NUCLEOTIDE SEQUENCE [LARGE SCALE GENOMIC DNA]</scope>
    <source>
        <strain evidence="1">UW-LDO-IC</strain>
    </source>
</reference>
<evidence type="ECO:0000313" key="2">
    <source>
        <dbReference type="Proteomes" id="UP000253831"/>
    </source>
</evidence>
<dbReference type="Proteomes" id="UP000253831">
    <property type="component" value="Unassembled WGS sequence"/>
</dbReference>
<proteinExistence type="predicted"/>
<sequence>MDSTVEQTLISQLRTLAPQQVAEVVDFVEFLAAKASKRAALDRLLAIAPALEAAGVQPVSEEEIAAEVKAARAERRLRLAALAAQPAAKDSGADRH</sequence>
<evidence type="ECO:0000313" key="1">
    <source>
        <dbReference type="EMBL" id="RDE52103.1"/>
    </source>
</evidence>